<proteinExistence type="predicted"/>
<protein>
    <submittedName>
        <fullName evidence="1">Phage-like element PBSX protein, XkdS</fullName>
    </submittedName>
</protein>
<dbReference type="EMBL" id="LGTC01000001">
    <property type="protein sequence ID" value="KNY25011.1"/>
    <property type="molecule type" value="Genomic_DNA"/>
</dbReference>
<name>A0A0L6JGL6_9FIRM</name>
<dbReference type="OrthoDB" id="89089at2"/>
<dbReference type="Pfam" id="PF10934">
    <property type="entry name" value="Sheath_initiator"/>
    <property type="match status" value="1"/>
</dbReference>
<evidence type="ECO:0000313" key="1">
    <source>
        <dbReference type="EMBL" id="KNY25011.1"/>
    </source>
</evidence>
<dbReference type="PATRIC" id="fig|398512.5.peg.284"/>
<dbReference type="STRING" id="398512.Bccel_0268"/>
<comment type="caution">
    <text evidence="1">The sequence shown here is derived from an EMBL/GenBank/DDBJ whole genome shotgun (WGS) entry which is preliminary data.</text>
</comment>
<keyword evidence="2" id="KW-1185">Reference proteome</keyword>
<reference evidence="2" key="1">
    <citation type="submission" date="2015-07" db="EMBL/GenBank/DDBJ databases">
        <title>Near-Complete Genome Sequence of the Cellulolytic Bacterium Bacteroides (Pseudobacteroides) cellulosolvens ATCC 35603.</title>
        <authorList>
            <person name="Dassa B."/>
            <person name="Utturkar S.M."/>
            <person name="Klingeman D.M."/>
            <person name="Hurt R.A."/>
            <person name="Keller M."/>
            <person name="Xu J."/>
            <person name="Reddy Y.H.K."/>
            <person name="Borovok I."/>
            <person name="Grinberg I.R."/>
            <person name="Lamed R."/>
            <person name="Zhivin O."/>
            <person name="Bayer E.A."/>
            <person name="Brown S.D."/>
        </authorList>
    </citation>
    <scope>NUCLEOTIDE SEQUENCE [LARGE SCALE GENOMIC DNA]</scope>
    <source>
        <strain evidence="2">DSM 2933</strain>
    </source>
</reference>
<organism evidence="1 2">
    <name type="scientific">Pseudobacteroides cellulosolvens ATCC 35603 = DSM 2933</name>
    <dbReference type="NCBI Taxonomy" id="398512"/>
    <lineage>
        <taxon>Bacteria</taxon>
        <taxon>Bacillati</taxon>
        <taxon>Bacillota</taxon>
        <taxon>Clostridia</taxon>
        <taxon>Eubacteriales</taxon>
        <taxon>Oscillospiraceae</taxon>
        <taxon>Pseudobacteroides</taxon>
    </lineage>
</organism>
<dbReference type="AlphaFoldDB" id="A0A0L6JGL6"/>
<dbReference type="RefSeq" id="WP_036946131.1">
    <property type="nucleotide sequence ID" value="NZ_KN050763.1"/>
</dbReference>
<sequence>MALIPSSEINIGEDIEVVSQPTLTYYWDTANKRIIGYVDGKQAMKQAIYKIIQTERFQYAIYDWNYGIELDGLMGKDPLFVSAELERVFTEALTADDRIISLSDFNINESESSIFVVSFTANTTEGDITIEGVVVNV</sequence>
<accession>A0A0L6JGL6</accession>
<dbReference type="eggNOG" id="COG3628">
    <property type="taxonomic scope" value="Bacteria"/>
</dbReference>
<dbReference type="Proteomes" id="UP000036923">
    <property type="component" value="Unassembled WGS sequence"/>
</dbReference>
<gene>
    <name evidence="1" type="ORF">Bccel_0268</name>
</gene>
<dbReference type="InterPro" id="IPR020288">
    <property type="entry name" value="Sheath_initiator"/>
</dbReference>
<evidence type="ECO:0000313" key="2">
    <source>
        <dbReference type="Proteomes" id="UP000036923"/>
    </source>
</evidence>